<keyword evidence="2" id="KW-0560">Oxidoreductase</keyword>
<dbReference type="InterPro" id="IPR002347">
    <property type="entry name" value="SDR_fam"/>
</dbReference>
<sequence>MRLPGTTALITGATGGIGRAIARRLAGQGVKVVLSGRRADLLARLATELDARAIPADLSEPDGPRELLSQAGPVDILVANAAVMPAVHAAELHIDDIDGCLDVNLRAPIVMACAAAEQMMAAKRGHLVFMNSMCGKTAQCCSSLYNATKFGLRGFTQALHADLHPHGIGVSAIHPGFVRDEGMFARSGVPLPPGVGSVTPEDVARAVQRAIRTNALEINVAPAMFRVGATLAGLSPRLWARWQRASGAERLSQALAASARNRGSALL</sequence>
<dbReference type="Gene3D" id="3.40.50.720">
    <property type="entry name" value="NAD(P)-binding Rossmann-like Domain"/>
    <property type="match status" value="1"/>
</dbReference>
<dbReference type="InterPro" id="IPR036291">
    <property type="entry name" value="NAD(P)-bd_dom_sf"/>
</dbReference>
<dbReference type="OrthoDB" id="5178125at2"/>
<dbReference type="CDD" id="cd05233">
    <property type="entry name" value="SDR_c"/>
    <property type="match status" value="1"/>
</dbReference>
<dbReference type="PANTHER" id="PTHR44196:SF1">
    <property type="entry name" value="DEHYDROGENASE_REDUCTASE SDR FAMILY MEMBER 7B"/>
    <property type="match status" value="1"/>
</dbReference>
<dbReference type="Pfam" id="PF00106">
    <property type="entry name" value="adh_short"/>
    <property type="match status" value="1"/>
</dbReference>
<proteinExistence type="inferred from homology"/>
<name>A0A366LQB2_9ACTN</name>
<organism evidence="4 5">
    <name type="scientific">Spongiactinospora rosea</name>
    <dbReference type="NCBI Taxonomy" id="2248750"/>
    <lineage>
        <taxon>Bacteria</taxon>
        <taxon>Bacillati</taxon>
        <taxon>Actinomycetota</taxon>
        <taxon>Actinomycetes</taxon>
        <taxon>Streptosporangiales</taxon>
        <taxon>Streptosporangiaceae</taxon>
        <taxon>Spongiactinospora</taxon>
    </lineage>
</organism>
<dbReference type="GO" id="GO:0016020">
    <property type="term" value="C:membrane"/>
    <property type="evidence" value="ECO:0007669"/>
    <property type="project" value="TreeGrafter"/>
</dbReference>
<evidence type="ECO:0000313" key="5">
    <source>
        <dbReference type="Proteomes" id="UP000253303"/>
    </source>
</evidence>
<dbReference type="PRINTS" id="PR00080">
    <property type="entry name" value="SDRFAMILY"/>
</dbReference>
<keyword evidence="5" id="KW-1185">Reference proteome</keyword>
<dbReference type="AlphaFoldDB" id="A0A366LQB2"/>
<protein>
    <submittedName>
        <fullName evidence="4">Oxidoreductase</fullName>
    </submittedName>
</protein>
<dbReference type="SUPFAM" id="SSF51735">
    <property type="entry name" value="NAD(P)-binding Rossmann-fold domains"/>
    <property type="match status" value="1"/>
</dbReference>
<dbReference type="RefSeq" id="WP_113984456.1">
    <property type="nucleotide sequence ID" value="NZ_QMEY01000018.1"/>
</dbReference>
<dbReference type="EMBL" id="QMEY01000018">
    <property type="protein sequence ID" value="RBQ16135.1"/>
    <property type="molecule type" value="Genomic_DNA"/>
</dbReference>
<comment type="similarity">
    <text evidence="1 3">Belongs to the short-chain dehydrogenases/reductases (SDR) family.</text>
</comment>
<accession>A0A366LQB2</accession>
<evidence type="ECO:0000256" key="2">
    <source>
        <dbReference type="ARBA" id="ARBA00023002"/>
    </source>
</evidence>
<dbReference type="PRINTS" id="PR00081">
    <property type="entry name" value="GDHRDH"/>
</dbReference>
<gene>
    <name evidence="4" type="ORF">DP939_31430</name>
</gene>
<dbReference type="GO" id="GO:0016491">
    <property type="term" value="F:oxidoreductase activity"/>
    <property type="evidence" value="ECO:0007669"/>
    <property type="project" value="UniProtKB-KW"/>
</dbReference>
<evidence type="ECO:0000313" key="4">
    <source>
        <dbReference type="EMBL" id="RBQ16135.1"/>
    </source>
</evidence>
<dbReference type="PROSITE" id="PS00061">
    <property type="entry name" value="ADH_SHORT"/>
    <property type="match status" value="1"/>
</dbReference>
<dbReference type="Proteomes" id="UP000253303">
    <property type="component" value="Unassembled WGS sequence"/>
</dbReference>
<comment type="caution">
    <text evidence="4">The sequence shown here is derived from an EMBL/GenBank/DDBJ whole genome shotgun (WGS) entry which is preliminary data.</text>
</comment>
<dbReference type="PANTHER" id="PTHR44196">
    <property type="entry name" value="DEHYDROGENASE/REDUCTASE SDR FAMILY MEMBER 7B"/>
    <property type="match status" value="1"/>
</dbReference>
<evidence type="ECO:0000256" key="1">
    <source>
        <dbReference type="ARBA" id="ARBA00006484"/>
    </source>
</evidence>
<reference evidence="4 5" key="1">
    <citation type="submission" date="2018-06" db="EMBL/GenBank/DDBJ databases">
        <title>Sphaerisporangium craniellae sp. nov., isolated from a marine sponge in the South China Sea.</title>
        <authorList>
            <person name="Li L."/>
        </authorList>
    </citation>
    <scope>NUCLEOTIDE SEQUENCE [LARGE SCALE GENOMIC DNA]</scope>
    <source>
        <strain evidence="4 5">LHW63015</strain>
    </source>
</reference>
<evidence type="ECO:0000256" key="3">
    <source>
        <dbReference type="RuleBase" id="RU000363"/>
    </source>
</evidence>
<dbReference type="InterPro" id="IPR020904">
    <property type="entry name" value="Sc_DH/Rdtase_CS"/>
</dbReference>